<accession>A0A917BF61</accession>
<gene>
    <name evidence="1" type="ORF">GCM10011399_33440</name>
</gene>
<organism evidence="1 2">
    <name type="scientific">Subtercola lobariae</name>
    <dbReference type="NCBI Taxonomy" id="1588641"/>
    <lineage>
        <taxon>Bacteria</taxon>
        <taxon>Bacillati</taxon>
        <taxon>Actinomycetota</taxon>
        <taxon>Actinomycetes</taxon>
        <taxon>Micrococcales</taxon>
        <taxon>Microbacteriaceae</taxon>
        <taxon>Subtercola</taxon>
    </lineage>
</organism>
<evidence type="ECO:0000313" key="2">
    <source>
        <dbReference type="Proteomes" id="UP000598775"/>
    </source>
</evidence>
<dbReference type="AlphaFoldDB" id="A0A917BF61"/>
<reference evidence="1 2" key="1">
    <citation type="journal article" date="2014" name="Int. J. Syst. Evol. Microbiol.">
        <title>Complete genome sequence of Corynebacterium casei LMG S-19264T (=DSM 44701T), isolated from a smear-ripened cheese.</title>
        <authorList>
            <consortium name="US DOE Joint Genome Institute (JGI-PGF)"/>
            <person name="Walter F."/>
            <person name="Albersmeier A."/>
            <person name="Kalinowski J."/>
            <person name="Ruckert C."/>
        </authorList>
    </citation>
    <scope>NUCLEOTIDE SEQUENCE [LARGE SCALE GENOMIC DNA]</scope>
    <source>
        <strain evidence="1 2">CGMCC 1.12976</strain>
    </source>
</reference>
<dbReference type="Proteomes" id="UP000598775">
    <property type="component" value="Unassembled WGS sequence"/>
</dbReference>
<keyword evidence="2" id="KW-1185">Reference proteome</keyword>
<dbReference type="RefSeq" id="WP_188680315.1">
    <property type="nucleotide sequence ID" value="NZ_BMGP01000006.1"/>
</dbReference>
<proteinExistence type="predicted"/>
<comment type="caution">
    <text evidence="1">The sequence shown here is derived from an EMBL/GenBank/DDBJ whole genome shotgun (WGS) entry which is preliminary data.</text>
</comment>
<sequence length="568" mass="59173">MPDVYAADQLPLFTTTRTQDARLAASFDRLCQPDYDTAAVIAETIVDAWPGDLAGRLLLSLSRFARAGFPALPHATELVEGMLEAVNAEGYFGEVLGEVVDEQQVACHGWVVSGLLQYAAVSGDARASVAAFRIVDALLLPALARLDSYPFERDTSADVGEASGSAEVILNGWRLSTDIWCVFLALNGLVPSFQQSGRSDIAAAIVLLRAVLDRVDVVAKRAQLHATLAAARCLADFAEAGGVAARPAVAGGAGGPVDSSRDTAVVADANGSADATAAAAATATATATAEFRAAAATAVRLYNAYAAHGRTLNYATFNWFGRPDSWTEPCAIVDSLALAYTLWRLTGEQRYLDDAQRIEYNALDTAERANGSFGLDSVMTPEHPELREVHPDARWCCTMRGALGLLEARENSVALASTAAPSSSASAPVSARGASAPVNGVAIVPTSGLALDIVGFHSGTIAVAAGSAGEWMLRETTAYPAAPEVRFDVIRAPENAVPLTLTLRYPGGSQTLVLAPRVGAAVEAEIPLAVTEESVGSGLVAVFRGPVLQSIHSAGTQQALQPDLTSKA</sequence>
<evidence type="ECO:0000313" key="1">
    <source>
        <dbReference type="EMBL" id="GGF37792.1"/>
    </source>
</evidence>
<name>A0A917BF61_9MICO</name>
<dbReference type="EMBL" id="BMGP01000006">
    <property type="protein sequence ID" value="GGF37792.1"/>
    <property type="molecule type" value="Genomic_DNA"/>
</dbReference>
<protein>
    <submittedName>
        <fullName evidence="1">Uncharacterized protein</fullName>
    </submittedName>
</protein>